<proteinExistence type="predicted"/>
<keyword evidence="1" id="KW-0732">Signal</keyword>
<protein>
    <submittedName>
        <fullName evidence="2">Uncharacterized protein</fullName>
    </submittedName>
</protein>
<evidence type="ECO:0000313" key="2">
    <source>
        <dbReference type="EMBL" id="CAF4046425.1"/>
    </source>
</evidence>
<dbReference type="Proteomes" id="UP000663866">
    <property type="component" value="Unassembled WGS sequence"/>
</dbReference>
<reference evidence="2" key="1">
    <citation type="submission" date="2021-02" db="EMBL/GenBank/DDBJ databases">
        <authorList>
            <person name="Nowell W R."/>
        </authorList>
    </citation>
    <scope>NUCLEOTIDE SEQUENCE</scope>
</reference>
<keyword evidence="3" id="KW-1185">Reference proteome</keyword>
<dbReference type="EMBL" id="CAJOBG010003114">
    <property type="protein sequence ID" value="CAF4046425.1"/>
    <property type="molecule type" value="Genomic_DNA"/>
</dbReference>
<feature type="signal peptide" evidence="1">
    <location>
        <begin position="1"/>
        <end position="25"/>
    </location>
</feature>
<evidence type="ECO:0000313" key="3">
    <source>
        <dbReference type="Proteomes" id="UP000663866"/>
    </source>
</evidence>
<accession>A0A819RI00</accession>
<comment type="caution">
    <text evidence="2">The sequence shown here is derived from an EMBL/GenBank/DDBJ whole genome shotgun (WGS) entry which is preliminary data.</text>
</comment>
<gene>
    <name evidence="2" type="ORF">OVN521_LOCUS17716</name>
</gene>
<dbReference type="AlphaFoldDB" id="A0A819RI00"/>
<evidence type="ECO:0000256" key="1">
    <source>
        <dbReference type="SAM" id="SignalP"/>
    </source>
</evidence>
<feature type="chain" id="PRO_5032764283" evidence="1">
    <location>
        <begin position="26"/>
        <end position="230"/>
    </location>
</feature>
<name>A0A819RI00_9BILA</name>
<organism evidence="2 3">
    <name type="scientific">Rotaria magnacalcarata</name>
    <dbReference type="NCBI Taxonomy" id="392030"/>
    <lineage>
        <taxon>Eukaryota</taxon>
        <taxon>Metazoa</taxon>
        <taxon>Spiralia</taxon>
        <taxon>Gnathifera</taxon>
        <taxon>Rotifera</taxon>
        <taxon>Eurotatoria</taxon>
        <taxon>Bdelloidea</taxon>
        <taxon>Philodinida</taxon>
        <taxon>Philodinidae</taxon>
        <taxon>Rotaria</taxon>
    </lineage>
</organism>
<sequence length="230" mass="26898">MVVLSNKNILLILLPLTLYLLQSNAKQEHDDMGCSVQEVLCVKDVLTKIARTTRSIEETINKTQANIATRIESIDTVNRYVKFQVVEIDPQLPTPKYHTNFGRLNNINKVVFFTYLIHLLLEAHDAMSFYYNTIGDILHVSNTSSTDDSLKIIQNDLRRGIICEYRNVLSVYCHRWTTIDRIKLVEFSKINFHMAQTFLNDAHSMIVIDILRIWMDKIHYVIHNLEKKYR</sequence>